<gene>
    <name evidence="1" type="ORF">DQK91_18400</name>
</gene>
<organism evidence="1 2">
    <name type="scientific">Oceanidesulfovibrio marinus</name>
    <dbReference type="NCBI Taxonomy" id="370038"/>
    <lineage>
        <taxon>Bacteria</taxon>
        <taxon>Pseudomonadati</taxon>
        <taxon>Thermodesulfobacteriota</taxon>
        <taxon>Desulfovibrionia</taxon>
        <taxon>Desulfovibrionales</taxon>
        <taxon>Desulfovibrionaceae</taxon>
        <taxon>Oceanidesulfovibrio</taxon>
    </lineage>
</organism>
<protein>
    <submittedName>
        <fullName evidence="1">Uncharacterized protein</fullName>
    </submittedName>
</protein>
<evidence type="ECO:0000313" key="1">
    <source>
        <dbReference type="EMBL" id="TVM31368.1"/>
    </source>
</evidence>
<reference evidence="1 2" key="1">
    <citation type="submission" date="2018-06" db="EMBL/GenBank/DDBJ databases">
        <title>Complete genome of Desulfovibrio marinus P48SEP.</title>
        <authorList>
            <person name="Crispim J.S."/>
            <person name="Vidigal P.M.P."/>
            <person name="Silva L.C.F."/>
            <person name="Araujo L.C."/>
            <person name="Laguardia C.N."/>
            <person name="Dias R.S."/>
            <person name="Sousa M.P."/>
            <person name="Paula S.O."/>
            <person name="Silva C."/>
        </authorList>
    </citation>
    <scope>NUCLEOTIDE SEQUENCE [LARGE SCALE GENOMIC DNA]</scope>
    <source>
        <strain evidence="1 2">P48SEP</strain>
    </source>
</reference>
<dbReference type="EMBL" id="QMIF01000016">
    <property type="protein sequence ID" value="TVM31368.1"/>
    <property type="molecule type" value="Genomic_DNA"/>
</dbReference>
<dbReference type="OrthoDB" id="9155693at2"/>
<sequence>MSESSSCSCAGELLLPVGWGEFLDRLAIQELKAERLPDNGPREHAARLLSRMRAQLDARDSLPEEALLLMQELRAVNGSLWETESAVRTARRDWKRSGLTEDMARFSELAQAILAGNERRADIKQRIDSLMGHPPEAKHYSGEPC</sequence>
<evidence type="ECO:0000313" key="2">
    <source>
        <dbReference type="Proteomes" id="UP000434052"/>
    </source>
</evidence>
<dbReference type="RefSeq" id="WP_144306869.1">
    <property type="nucleotide sequence ID" value="NZ_QMIF01000016.1"/>
</dbReference>
<dbReference type="Proteomes" id="UP000434052">
    <property type="component" value="Unassembled WGS sequence"/>
</dbReference>
<accession>A0A6P1ZBH9</accession>
<name>A0A6P1ZBH9_9BACT</name>
<proteinExistence type="predicted"/>
<comment type="caution">
    <text evidence="1">The sequence shown here is derived from an EMBL/GenBank/DDBJ whole genome shotgun (WGS) entry which is preliminary data.</text>
</comment>
<dbReference type="AlphaFoldDB" id="A0A6P1ZBH9"/>